<feature type="active site" description="Nucleophile" evidence="5">
    <location>
        <position position="66"/>
    </location>
</feature>
<sequence length="341" mass="36480">MARNRQQMPDRPRRVMPWGDLPRGGHEAADGLILIDKPQGVTSHDVVGAMRRLGATRKVGHTGTLDPMATGLLTVAFGRATKLVQYLTGADKRYLARIVIGVGTDSDDADGTAIAPTAAQSTRISQITAADIDGAMAELTGPIQQVPATVSAKKIGGKRAHDLVRDGHDVELAAQSVTIHSFDRTSDVVAQTHQMDGLSFPVLAFDVSVAVSSGTYIRALARDLGENLGVGAHLTMLRRTQVGKWDIADAHTVEALRELIVGEQSLPIVGIDAVCALTFSRISVTAQEAERLGRGLFIERRDPERIAGANKWPACAFLGEQAVAIVSPRSKQLKPDLQIRI</sequence>
<evidence type="ECO:0000256" key="6">
    <source>
        <dbReference type="SAM" id="MobiDB-lite"/>
    </source>
</evidence>
<comment type="function">
    <text evidence="5">Responsible for synthesis of pseudouridine from uracil-55 in the psi GC loop of transfer RNAs.</text>
</comment>
<evidence type="ECO:0000256" key="1">
    <source>
        <dbReference type="ARBA" id="ARBA00000385"/>
    </source>
</evidence>
<feature type="region of interest" description="Disordered" evidence="6">
    <location>
        <begin position="1"/>
        <end position="20"/>
    </location>
</feature>
<keyword evidence="4 5" id="KW-0413">Isomerase</keyword>
<reference evidence="9" key="1">
    <citation type="submission" date="2022-06" db="EMBL/GenBank/DDBJ databases">
        <title>Complete Genome Sequence of Arcanobacterium pinnipediorum strain DSM 28752 isolated from a harbour seal.</title>
        <authorList>
            <person name="Borowiak M."/>
            <person name="Kreitlow A."/>
            <person name="Alssahen M."/>
            <person name="Malorny B."/>
            <person name="Laemmler C."/>
            <person name="Prenger-Berninghoff E."/>
            <person name="Siebert U."/>
            <person name="Ploetz M."/>
            <person name="Abdulmawjood A."/>
        </authorList>
    </citation>
    <scope>NUCLEOTIDE SEQUENCE</scope>
    <source>
        <strain evidence="9">DSM 28752</strain>
    </source>
</reference>
<dbReference type="RefSeq" id="WP_252673826.1">
    <property type="nucleotide sequence ID" value="NZ_CP099547.1"/>
</dbReference>
<dbReference type="InterPro" id="IPR014780">
    <property type="entry name" value="tRNA_psdUridine_synth_TruB"/>
</dbReference>
<dbReference type="InterPro" id="IPR032819">
    <property type="entry name" value="TruB_C"/>
</dbReference>
<dbReference type="PANTHER" id="PTHR13767">
    <property type="entry name" value="TRNA-PSEUDOURIDINE SYNTHASE"/>
    <property type="match status" value="1"/>
</dbReference>
<keyword evidence="3 5" id="KW-0819">tRNA processing</keyword>
<gene>
    <name evidence="5 9" type="primary">truB</name>
    <name evidence="9" type="ORF">NG665_03065</name>
</gene>
<accession>A0ABY5AL92</accession>
<evidence type="ECO:0000259" key="8">
    <source>
        <dbReference type="Pfam" id="PF16198"/>
    </source>
</evidence>
<dbReference type="CDD" id="cd02573">
    <property type="entry name" value="PseudoU_synth_EcTruB"/>
    <property type="match status" value="1"/>
</dbReference>
<dbReference type="InterPro" id="IPR002501">
    <property type="entry name" value="PsdUridine_synth_N"/>
</dbReference>
<evidence type="ECO:0000256" key="2">
    <source>
        <dbReference type="ARBA" id="ARBA00005642"/>
    </source>
</evidence>
<evidence type="ECO:0000313" key="9">
    <source>
        <dbReference type="EMBL" id="USR79973.1"/>
    </source>
</evidence>
<evidence type="ECO:0000313" key="10">
    <source>
        <dbReference type="Proteomes" id="UP001056109"/>
    </source>
</evidence>
<dbReference type="PANTHER" id="PTHR13767:SF2">
    <property type="entry name" value="PSEUDOURIDYLATE SYNTHASE TRUB1"/>
    <property type="match status" value="1"/>
</dbReference>
<protein>
    <recommendedName>
        <fullName evidence="5">tRNA pseudouridine synthase B</fullName>
        <ecNumber evidence="5">5.4.99.25</ecNumber>
    </recommendedName>
    <alternativeName>
        <fullName evidence="5">tRNA pseudouridine(55) synthase</fullName>
        <shortName evidence="5">Psi55 synthase</shortName>
    </alternativeName>
    <alternativeName>
        <fullName evidence="5">tRNA pseudouridylate synthase</fullName>
    </alternativeName>
    <alternativeName>
        <fullName evidence="5">tRNA-uridine isomerase</fullName>
    </alternativeName>
</protein>
<dbReference type="NCBIfam" id="TIGR00431">
    <property type="entry name" value="TruB"/>
    <property type="match status" value="1"/>
</dbReference>
<dbReference type="SUPFAM" id="SSF55120">
    <property type="entry name" value="Pseudouridine synthase"/>
    <property type="match status" value="1"/>
</dbReference>
<organism evidence="9 10">
    <name type="scientific">Arcanobacterium pinnipediorum</name>
    <dbReference type="NCBI Taxonomy" id="1503041"/>
    <lineage>
        <taxon>Bacteria</taxon>
        <taxon>Bacillati</taxon>
        <taxon>Actinomycetota</taxon>
        <taxon>Actinomycetes</taxon>
        <taxon>Actinomycetales</taxon>
        <taxon>Actinomycetaceae</taxon>
        <taxon>Arcanobacterium</taxon>
    </lineage>
</organism>
<dbReference type="InterPro" id="IPR020103">
    <property type="entry name" value="PsdUridine_synth_cat_dom_sf"/>
</dbReference>
<evidence type="ECO:0000259" key="7">
    <source>
        <dbReference type="Pfam" id="PF01509"/>
    </source>
</evidence>
<dbReference type="Pfam" id="PF01509">
    <property type="entry name" value="TruB_N"/>
    <property type="match status" value="1"/>
</dbReference>
<dbReference type="HAMAP" id="MF_01080">
    <property type="entry name" value="TruB_bact"/>
    <property type="match status" value="1"/>
</dbReference>
<evidence type="ECO:0000256" key="4">
    <source>
        <dbReference type="ARBA" id="ARBA00023235"/>
    </source>
</evidence>
<feature type="domain" description="tRNA pseudouridylate synthase B C-terminal" evidence="8">
    <location>
        <begin position="218"/>
        <end position="260"/>
    </location>
</feature>
<proteinExistence type="inferred from homology"/>
<comment type="similarity">
    <text evidence="2 5">Belongs to the pseudouridine synthase TruB family. Type 1 subfamily.</text>
</comment>
<feature type="domain" description="Pseudouridine synthase II N-terminal" evidence="7">
    <location>
        <begin position="51"/>
        <end position="217"/>
    </location>
</feature>
<dbReference type="EC" id="5.4.99.25" evidence="5"/>
<dbReference type="GO" id="GO:0160148">
    <property type="term" value="F:tRNA pseudouridine(55) synthase activity"/>
    <property type="evidence" value="ECO:0007669"/>
    <property type="project" value="UniProtKB-EC"/>
</dbReference>
<dbReference type="Proteomes" id="UP001056109">
    <property type="component" value="Chromosome"/>
</dbReference>
<keyword evidence="10" id="KW-1185">Reference proteome</keyword>
<evidence type="ECO:0000256" key="5">
    <source>
        <dbReference type="HAMAP-Rule" id="MF_01080"/>
    </source>
</evidence>
<dbReference type="Gene3D" id="3.30.2350.10">
    <property type="entry name" value="Pseudouridine synthase"/>
    <property type="match status" value="1"/>
</dbReference>
<dbReference type="EMBL" id="CP099547">
    <property type="protein sequence ID" value="USR79973.1"/>
    <property type="molecule type" value="Genomic_DNA"/>
</dbReference>
<dbReference type="Pfam" id="PF16198">
    <property type="entry name" value="TruB_C_2"/>
    <property type="match status" value="1"/>
</dbReference>
<comment type="catalytic activity">
    <reaction evidence="1 5">
        <text>uridine(55) in tRNA = pseudouridine(55) in tRNA</text>
        <dbReference type="Rhea" id="RHEA:42532"/>
        <dbReference type="Rhea" id="RHEA-COMP:10101"/>
        <dbReference type="Rhea" id="RHEA-COMP:10102"/>
        <dbReference type="ChEBI" id="CHEBI:65314"/>
        <dbReference type="ChEBI" id="CHEBI:65315"/>
        <dbReference type="EC" id="5.4.99.25"/>
    </reaction>
</comment>
<evidence type="ECO:0000256" key="3">
    <source>
        <dbReference type="ARBA" id="ARBA00022694"/>
    </source>
</evidence>
<name>A0ABY5AL92_9ACTO</name>